<dbReference type="Proteomes" id="UP000694044">
    <property type="component" value="Unassembled WGS sequence"/>
</dbReference>
<evidence type="ECO:0000313" key="2">
    <source>
        <dbReference type="EMBL" id="KAG7384750.1"/>
    </source>
</evidence>
<sequence>MSMAKGSHHSKAAIAIITLLHLRDGGPDPAATNITLIVRCRQPTMPSASRHEPVPAASCRPPTTHFTPPPEASQCWPRAASTDGALHPTLQAIDDTPAPAQATCAGRAQRATDDAPYTPLQATPAPPASATCCSHALQRR</sequence>
<feature type="region of interest" description="Disordered" evidence="1">
    <location>
        <begin position="44"/>
        <end position="77"/>
    </location>
</feature>
<name>A0A8T1VXY0_9STRA</name>
<feature type="compositionally biased region" description="Low complexity" evidence="1">
    <location>
        <begin position="115"/>
        <end position="131"/>
    </location>
</feature>
<organism evidence="2 3">
    <name type="scientific">Phytophthora pseudosyringae</name>
    <dbReference type="NCBI Taxonomy" id="221518"/>
    <lineage>
        <taxon>Eukaryota</taxon>
        <taxon>Sar</taxon>
        <taxon>Stramenopiles</taxon>
        <taxon>Oomycota</taxon>
        <taxon>Peronosporomycetes</taxon>
        <taxon>Peronosporales</taxon>
        <taxon>Peronosporaceae</taxon>
        <taxon>Phytophthora</taxon>
    </lineage>
</organism>
<protein>
    <submittedName>
        <fullName evidence="2">Uncharacterized protein</fullName>
    </submittedName>
</protein>
<evidence type="ECO:0000313" key="3">
    <source>
        <dbReference type="Proteomes" id="UP000694044"/>
    </source>
</evidence>
<evidence type="ECO:0000256" key="1">
    <source>
        <dbReference type="SAM" id="MobiDB-lite"/>
    </source>
</evidence>
<feature type="region of interest" description="Disordered" evidence="1">
    <location>
        <begin position="106"/>
        <end position="134"/>
    </location>
</feature>
<dbReference type="AlphaFoldDB" id="A0A8T1VXY0"/>
<gene>
    <name evidence="2" type="ORF">PHYPSEUDO_002279</name>
</gene>
<accession>A0A8T1VXY0</accession>
<proteinExistence type="predicted"/>
<reference evidence="2" key="1">
    <citation type="submission" date="2021-02" db="EMBL/GenBank/DDBJ databases">
        <authorList>
            <person name="Palmer J.M."/>
        </authorList>
    </citation>
    <scope>NUCLEOTIDE SEQUENCE</scope>
    <source>
        <strain evidence="2">SCRP734</strain>
    </source>
</reference>
<comment type="caution">
    <text evidence="2">The sequence shown here is derived from an EMBL/GenBank/DDBJ whole genome shotgun (WGS) entry which is preliminary data.</text>
</comment>
<dbReference type="EMBL" id="JAGDFM010000139">
    <property type="protein sequence ID" value="KAG7384750.1"/>
    <property type="molecule type" value="Genomic_DNA"/>
</dbReference>
<keyword evidence="3" id="KW-1185">Reference proteome</keyword>